<dbReference type="Pfam" id="PF06114">
    <property type="entry name" value="Peptidase_M78"/>
    <property type="match status" value="1"/>
</dbReference>
<protein>
    <submittedName>
        <fullName evidence="2">ImmA/IrrE family metallo-endopeptidase</fullName>
    </submittedName>
</protein>
<feature type="domain" description="IrrE N-terminal-like" evidence="1">
    <location>
        <begin position="39"/>
        <end position="115"/>
    </location>
</feature>
<accession>A0ABS7KUV4</accession>
<evidence type="ECO:0000259" key="1">
    <source>
        <dbReference type="Pfam" id="PF06114"/>
    </source>
</evidence>
<organism evidence="2 3">
    <name type="scientific">Clostridium sardiniense</name>
    <name type="common">Clostridium absonum</name>
    <dbReference type="NCBI Taxonomy" id="29369"/>
    <lineage>
        <taxon>Bacteria</taxon>
        <taxon>Bacillati</taxon>
        <taxon>Bacillota</taxon>
        <taxon>Clostridia</taxon>
        <taxon>Eubacteriales</taxon>
        <taxon>Clostridiaceae</taxon>
        <taxon>Clostridium</taxon>
    </lineage>
</organism>
<sequence>MSIIPYIKNLADDLIKETDCTNPVELVKQLKRVEFSIQPLSNSVNGFFNYISPNKQMIVINSNLTEEDFNFTLFHELGHYFLGHKDTLLLNSSYTMNLKEEYQADLFATYMYIKYIDNYSRDYINYPKRACELLDKLKNFI</sequence>
<dbReference type="Proteomes" id="UP001299068">
    <property type="component" value="Unassembled WGS sequence"/>
</dbReference>
<reference evidence="2 3" key="1">
    <citation type="journal article" date="2021" name="Cell Host Microbe">
        <title>in vivo commensal control of Clostridioides difficile virulence.</title>
        <authorList>
            <person name="Girinathan B.P."/>
            <person name="Dibenedetto N."/>
            <person name="Worley J.N."/>
            <person name="Peltier J."/>
            <person name="Arrieta-Ortiz M.L."/>
            <person name="Rupa Christinal Immanuel S."/>
            <person name="Lavin R."/>
            <person name="Delaney M.L."/>
            <person name="Cummins C."/>
            <person name="Hoffmann M."/>
            <person name="Luo Y."/>
            <person name="Gonzalez-Escalona N."/>
            <person name="Allard M."/>
            <person name="Onderdonk A.B."/>
            <person name="Gerber G.K."/>
            <person name="Sonenshein A.L."/>
            <person name="Baliga N."/>
            <person name="Dupuy B."/>
            <person name="Bry L."/>
        </authorList>
    </citation>
    <scope>NUCLEOTIDE SEQUENCE [LARGE SCALE GENOMIC DNA]</scope>
    <source>
        <strain evidence="2 3">DSM 599</strain>
    </source>
</reference>
<evidence type="ECO:0000313" key="2">
    <source>
        <dbReference type="EMBL" id="MBY0754565.1"/>
    </source>
</evidence>
<proteinExistence type="predicted"/>
<keyword evidence="3" id="KW-1185">Reference proteome</keyword>
<comment type="caution">
    <text evidence="2">The sequence shown here is derived from an EMBL/GenBank/DDBJ whole genome shotgun (WGS) entry which is preliminary data.</text>
</comment>
<dbReference type="Gene3D" id="1.10.10.2910">
    <property type="match status" value="1"/>
</dbReference>
<dbReference type="RefSeq" id="WP_221859321.1">
    <property type="nucleotide sequence ID" value="NZ_JAIKTU010000003.1"/>
</dbReference>
<evidence type="ECO:0000313" key="3">
    <source>
        <dbReference type="Proteomes" id="UP001299068"/>
    </source>
</evidence>
<dbReference type="EMBL" id="JAIKTU010000003">
    <property type="protein sequence ID" value="MBY0754565.1"/>
    <property type="molecule type" value="Genomic_DNA"/>
</dbReference>
<name>A0ABS7KUV4_CLOSR</name>
<gene>
    <name evidence="2" type="ORF">K5V21_03750</name>
</gene>
<dbReference type="InterPro" id="IPR010359">
    <property type="entry name" value="IrrE_HExxH"/>
</dbReference>